<sequence>MSPENKIDWEKAMSRFLTIVLIGAGVGLNFVAHDALAEDASSTTILPQTTIRFGGPDAVPSQLRNDARKKDTLTGQDVLLSYREWTERFRQRTGISYTLDYTTAGLFPSNTISGENSFTSGAVRFYGQWELVGRGGDNTGTFVWKVENRHGYSGPPVSAAAADIGLAGAMLSSLSDAGNRLTNFYWKQNLRGGRLEIIGGMLDVTDWTDVYALASPWTGFFNFAFGTGGAAMALPDDAALGLFVNGMITDNLYFVTGFADANADSTDPMNGFDTVGDGEFFKTLEIGWVTSQDRFYLDNTHLTLWHIDERQAAGVPDGWGVNFSYSRSFDEKWMPFFRAGYAKDGGTILQKSVSAGFAHHFGAGDSLLGFGVNWGQPNETTYGSGLSDQYTIELFTRLQVSENIQITPDVQYIKNPALNPTANHSLVLGLRMRAVF</sequence>
<reference evidence="3 4" key="1">
    <citation type="submission" date="2015-09" db="EMBL/GenBank/DDBJ databases">
        <authorList>
            <consortium name="Swine Surveillance"/>
        </authorList>
    </citation>
    <scope>NUCLEOTIDE SEQUENCE [LARGE SCALE GENOMIC DNA]</scope>
    <source>
        <strain evidence="3 4">CECT 4292</strain>
    </source>
</reference>
<dbReference type="InterPro" id="IPR007049">
    <property type="entry name" value="Carb-sel_porin_OprB"/>
</dbReference>
<dbReference type="GO" id="GO:0015288">
    <property type="term" value="F:porin activity"/>
    <property type="evidence" value="ECO:0007669"/>
    <property type="project" value="InterPro"/>
</dbReference>
<name>A0A0P1EZU7_9RHOB</name>
<dbReference type="Gene3D" id="2.40.160.180">
    <property type="entry name" value="Carbohydrate-selective porin OprB"/>
    <property type="match status" value="1"/>
</dbReference>
<accession>A0A0P1EZU7</accession>
<comment type="similarity">
    <text evidence="1 2">Belongs to the OprB family.</text>
</comment>
<evidence type="ECO:0000313" key="3">
    <source>
        <dbReference type="EMBL" id="CUH47336.1"/>
    </source>
</evidence>
<protein>
    <submittedName>
        <fullName evidence="3">Carbohydrate-selective porin</fullName>
    </submittedName>
</protein>
<evidence type="ECO:0000256" key="1">
    <source>
        <dbReference type="ARBA" id="ARBA00008769"/>
    </source>
</evidence>
<dbReference type="Proteomes" id="UP000050783">
    <property type="component" value="Unassembled WGS sequence"/>
</dbReference>
<proteinExistence type="inferred from homology"/>
<organism evidence="3 4">
    <name type="scientific">Ruegeria atlantica</name>
    <dbReference type="NCBI Taxonomy" id="81569"/>
    <lineage>
        <taxon>Bacteria</taxon>
        <taxon>Pseudomonadati</taxon>
        <taxon>Pseudomonadota</taxon>
        <taxon>Alphaproteobacteria</taxon>
        <taxon>Rhodobacterales</taxon>
        <taxon>Roseobacteraceae</taxon>
        <taxon>Ruegeria</taxon>
    </lineage>
</organism>
<dbReference type="STRING" id="81569.RUM4293_00702"/>
<dbReference type="GO" id="GO:0008643">
    <property type="term" value="P:carbohydrate transport"/>
    <property type="evidence" value="ECO:0007669"/>
    <property type="project" value="InterPro"/>
</dbReference>
<dbReference type="InterPro" id="IPR038673">
    <property type="entry name" value="OprB_sf"/>
</dbReference>
<dbReference type="Pfam" id="PF04966">
    <property type="entry name" value="OprB"/>
    <property type="match status" value="2"/>
</dbReference>
<dbReference type="GO" id="GO:0016020">
    <property type="term" value="C:membrane"/>
    <property type="evidence" value="ECO:0007669"/>
    <property type="project" value="InterPro"/>
</dbReference>
<evidence type="ECO:0000313" key="4">
    <source>
        <dbReference type="Proteomes" id="UP000050783"/>
    </source>
</evidence>
<dbReference type="AlphaFoldDB" id="A0A0P1EZU7"/>
<dbReference type="EMBL" id="CYPU01000023">
    <property type="protein sequence ID" value="CUH47336.1"/>
    <property type="molecule type" value="Genomic_DNA"/>
</dbReference>
<gene>
    <name evidence="3" type="ORF">RUA4292_01505</name>
</gene>
<evidence type="ECO:0000256" key="2">
    <source>
        <dbReference type="RuleBase" id="RU363072"/>
    </source>
</evidence>